<dbReference type="InterPro" id="IPR021005">
    <property type="entry name" value="Znf_CGNR"/>
</dbReference>
<dbReference type="Gene3D" id="1.10.3300.10">
    <property type="entry name" value="Jann2411-like domain"/>
    <property type="match status" value="1"/>
</dbReference>
<dbReference type="PANTHER" id="PTHR35525:SF3">
    <property type="entry name" value="BLL6575 PROTEIN"/>
    <property type="match status" value="1"/>
</dbReference>
<dbReference type="PANTHER" id="PTHR35525">
    <property type="entry name" value="BLL6575 PROTEIN"/>
    <property type="match status" value="1"/>
</dbReference>
<organism evidence="2 3">
    <name type="scientific">Streptomyces synnematoformans</name>
    <dbReference type="NCBI Taxonomy" id="415721"/>
    <lineage>
        <taxon>Bacteria</taxon>
        <taxon>Bacillati</taxon>
        <taxon>Actinomycetota</taxon>
        <taxon>Actinomycetes</taxon>
        <taxon>Kitasatosporales</taxon>
        <taxon>Streptomycetaceae</taxon>
        <taxon>Streptomyces</taxon>
    </lineage>
</organism>
<dbReference type="Pfam" id="PF07336">
    <property type="entry name" value="ABATE"/>
    <property type="match status" value="1"/>
</dbReference>
<reference evidence="2 3" key="1">
    <citation type="journal article" date="2019" name="Int. J. Syst. Evol. Microbiol.">
        <title>The Global Catalogue of Microorganisms (GCM) 10K type strain sequencing project: providing services to taxonomists for standard genome sequencing and annotation.</title>
        <authorList>
            <consortium name="The Broad Institute Genomics Platform"/>
            <consortium name="The Broad Institute Genome Sequencing Center for Infectious Disease"/>
            <person name="Wu L."/>
            <person name="Ma J."/>
        </authorList>
    </citation>
    <scope>NUCLEOTIDE SEQUENCE [LARGE SCALE GENOMIC DNA]</scope>
    <source>
        <strain evidence="2 3">JCM 15481</strain>
    </source>
</reference>
<dbReference type="InterPro" id="IPR023286">
    <property type="entry name" value="ABATE_dom_sf"/>
</dbReference>
<evidence type="ECO:0000313" key="3">
    <source>
        <dbReference type="Proteomes" id="UP001500443"/>
    </source>
</evidence>
<keyword evidence="3" id="KW-1185">Reference proteome</keyword>
<dbReference type="Pfam" id="PF11706">
    <property type="entry name" value="zf-CGNR"/>
    <property type="match status" value="1"/>
</dbReference>
<gene>
    <name evidence="2" type="ORF">GCM10009802_17510</name>
</gene>
<name>A0ABN2XTW3_9ACTN</name>
<dbReference type="InterPro" id="IPR010852">
    <property type="entry name" value="ABATE"/>
</dbReference>
<accession>A0ABN2XTW3</accession>
<protein>
    <submittedName>
        <fullName evidence="2">CGNR zinc finger domain-containing protein</fullName>
    </submittedName>
</protein>
<feature type="domain" description="Zinc finger CGNR" evidence="1">
    <location>
        <begin position="157"/>
        <end position="200"/>
    </location>
</feature>
<dbReference type="EMBL" id="BAAAPF010000033">
    <property type="protein sequence ID" value="GAA2116820.1"/>
    <property type="molecule type" value="Genomic_DNA"/>
</dbReference>
<sequence>MVDEASDRAPGIVMRPPDGQVFHFDPGALSLELLTTGGPGPFARFETLHTPADVAAWAAASRLRPAPELAVTAADVPAVRRLRDALFRLTRARAHGTPLPPADLATLNTAAAAPPLAPRLTPDAAPAWTGTPAAAPQLLSTVARDAVDLFTGPYGGRIRECAGERCYLLFADTSRPGRRRWCSMERCGNRHKVRALRARREPGRD</sequence>
<dbReference type="Proteomes" id="UP001500443">
    <property type="component" value="Unassembled WGS sequence"/>
</dbReference>
<comment type="caution">
    <text evidence="2">The sequence shown here is derived from an EMBL/GenBank/DDBJ whole genome shotgun (WGS) entry which is preliminary data.</text>
</comment>
<evidence type="ECO:0000259" key="1">
    <source>
        <dbReference type="Pfam" id="PF11706"/>
    </source>
</evidence>
<proteinExistence type="predicted"/>
<dbReference type="RefSeq" id="WP_344289229.1">
    <property type="nucleotide sequence ID" value="NZ_BAAAPF010000033.1"/>
</dbReference>
<dbReference type="SUPFAM" id="SSF160904">
    <property type="entry name" value="Jann2411-like"/>
    <property type="match status" value="1"/>
</dbReference>
<evidence type="ECO:0000313" key="2">
    <source>
        <dbReference type="EMBL" id="GAA2116820.1"/>
    </source>
</evidence>